<accession>E4WRC8</accession>
<sequence>MPKSSLKLNTASFTTKTSSDGTVDASFGASIGIYSISFVDNNCSAVTVKLKTDTGFKNVARLTFTNSFQNKKRHQLIFRNPVKGSVIRFSTTSNDKIMYPPGVTNIRVIRASPKPQKALLHETREGLNRTGWNVIDKLVEL</sequence>
<evidence type="ECO:0000313" key="3">
    <source>
        <dbReference type="Proteomes" id="UP000001307"/>
    </source>
</evidence>
<dbReference type="Proteomes" id="UP000001307">
    <property type="component" value="Unassembled WGS sequence"/>
</dbReference>
<reference evidence="1" key="1">
    <citation type="journal article" date="2010" name="Science">
        <title>Plasticity of animal genome architecture unmasked by rapid evolution of a pelagic tunicate.</title>
        <authorList>
            <person name="Denoeud F."/>
            <person name="Henriet S."/>
            <person name="Mungpakdee S."/>
            <person name="Aury J.M."/>
            <person name="Da Silva C."/>
            <person name="Brinkmann H."/>
            <person name="Mikhaleva J."/>
            <person name="Olsen L.C."/>
            <person name="Jubin C."/>
            <person name="Canestro C."/>
            <person name="Bouquet J.M."/>
            <person name="Danks G."/>
            <person name="Poulain J."/>
            <person name="Campsteijn C."/>
            <person name="Adamski M."/>
            <person name="Cross I."/>
            <person name="Yadetie F."/>
            <person name="Muffato M."/>
            <person name="Louis A."/>
            <person name="Butcher S."/>
            <person name="Tsagkogeorga G."/>
            <person name="Konrad A."/>
            <person name="Singh S."/>
            <person name="Jensen M.F."/>
            <person name="Cong E.H."/>
            <person name="Eikeseth-Otteraa H."/>
            <person name="Noel B."/>
            <person name="Anthouard V."/>
            <person name="Porcel B.M."/>
            <person name="Kachouri-Lafond R."/>
            <person name="Nishino A."/>
            <person name="Ugolini M."/>
            <person name="Chourrout P."/>
            <person name="Nishida H."/>
            <person name="Aasland R."/>
            <person name="Huzurbazar S."/>
            <person name="Westhof E."/>
            <person name="Delsuc F."/>
            <person name="Lehrach H."/>
            <person name="Reinhardt R."/>
            <person name="Weissenbach J."/>
            <person name="Roy S.W."/>
            <person name="Artiguenave F."/>
            <person name="Postlethwait J.H."/>
            <person name="Manak J.R."/>
            <person name="Thompson E.M."/>
            <person name="Jaillon O."/>
            <person name="Du Pasquier L."/>
            <person name="Boudinot P."/>
            <person name="Liberles D.A."/>
            <person name="Volff J.N."/>
            <person name="Philippe H."/>
            <person name="Lenhard B."/>
            <person name="Roest Crollius H."/>
            <person name="Wincker P."/>
            <person name="Chourrout D."/>
        </authorList>
    </citation>
    <scope>NUCLEOTIDE SEQUENCE [LARGE SCALE GENOMIC DNA]</scope>
</reference>
<keyword evidence="3" id="KW-1185">Reference proteome</keyword>
<dbReference type="AlphaFoldDB" id="E4WRC8"/>
<proteinExistence type="predicted"/>
<gene>
    <name evidence="1" type="ORF">GSOID_T00000300001</name>
    <name evidence="2" type="ORF">GSOID_T00024493001</name>
</gene>
<evidence type="ECO:0000313" key="2">
    <source>
        <dbReference type="EMBL" id="CBY34469.1"/>
    </source>
</evidence>
<dbReference type="EMBL" id="FN654510">
    <property type="protein sequence ID" value="CBY34469.1"/>
    <property type="molecule type" value="Genomic_DNA"/>
</dbReference>
<protein>
    <submittedName>
        <fullName evidence="1">Uncharacterized protein</fullName>
    </submittedName>
</protein>
<dbReference type="Proteomes" id="UP000011014">
    <property type="component" value="Unassembled WGS sequence"/>
</dbReference>
<evidence type="ECO:0000313" key="1">
    <source>
        <dbReference type="EMBL" id="CBY20309.1"/>
    </source>
</evidence>
<dbReference type="EMBL" id="FN653015">
    <property type="protein sequence ID" value="CBY20309.1"/>
    <property type="molecule type" value="Genomic_DNA"/>
</dbReference>
<name>E4WRC8_OIKDI</name>
<organism evidence="1">
    <name type="scientific">Oikopleura dioica</name>
    <name type="common">Tunicate</name>
    <dbReference type="NCBI Taxonomy" id="34765"/>
    <lineage>
        <taxon>Eukaryota</taxon>
        <taxon>Metazoa</taxon>
        <taxon>Chordata</taxon>
        <taxon>Tunicata</taxon>
        <taxon>Appendicularia</taxon>
        <taxon>Copelata</taxon>
        <taxon>Oikopleuridae</taxon>
        <taxon>Oikopleura</taxon>
    </lineage>
</organism>
<dbReference type="InParanoid" id="E4WRC8"/>